<protein>
    <submittedName>
        <fullName evidence="1">Uncharacterized protein</fullName>
    </submittedName>
</protein>
<comment type="caution">
    <text evidence="1">The sequence shown here is derived from an EMBL/GenBank/DDBJ whole genome shotgun (WGS) entry which is preliminary data.</text>
</comment>
<gene>
    <name evidence="1" type="ORF">LCGC14_1211580</name>
</gene>
<name>A0A0F9M1A2_9ZZZZ</name>
<accession>A0A0F9M1A2</accession>
<proteinExistence type="predicted"/>
<sequence>MKLWDLHIYNLWIDIKSLVKALKNKWKKFCGKIQKKWKQFKRNYYGLIVKRMQKKQNKYDIKLPKTISKFYKSGGEYITAKMNGKMYERTDIKFRTSDVVNL</sequence>
<dbReference type="EMBL" id="LAZR01006307">
    <property type="protein sequence ID" value="KKM93131.1"/>
    <property type="molecule type" value="Genomic_DNA"/>
</dbReference>
<organism evidence="1">
    <name type="scientific">marine sediment metagenome</name>
    <dbReference type="NCBI Taxonomy" id="412755"/>
    <lineage>
        <taxon>unclassified sequences</taxon>
        <taxon>metagenomes</taxon>
        <taxon>ecological metagenomes</taxon>
    </lineage>
</organism>
<reference evidence="1" key="1">
    <citation type="journal article" date="2015" name="Nature">
        <title>Complex archaea that bridge the gap between prokaryotes and eukaryotes.</title>
        <authorList>
            <person name="Spang A."/>
            <person name="Saw J.H."/>
            <person name="Jorgensen S.L."/>
            <person name="Zaremba-Niedzwiedzka K."/>
            <person name="Martijn J."/>
            <person name="Lind A.E."/>
            <person name="van Eijk R."/>
            <person name="Schleper C."/>
            <person name="Guy L."/>
            <person name="Ettema T.J."/>
        </authorList>
    </citation>
    <scope>NUCLEOTIDE SEQUENCE</scope>
</reference>
<evidence type="ECO:0000313" key="1">
    <source>
        <dbReference type="EMBL" id="KKM93131.1"/>
    </source>
</evidence>
<dbReference type="AlphaFoldDB" id="A0A0F9M1A2"/>